<keyword evidence="2" id="KW-1185">Reference proteome</keyword>
<organism evidence="1 2">
    <name type="scientific">Rhizodiscina lignyota</name>
    <dbReference type="NCBI Taxonomy" id="1504668"/>
    <lineage>
        <taxon>Eukaryota</taxon>
        <taxon>Fungi</taxon>
        <taxon>Dikarya</taxon>
        <taxon>Ascomycota</taxon>
        <taxon>Pezizomycotina</taxon>
        <taxon>Dothideomycetes</taxon>
        <taxon>Pleosporomycetidae</taxon>
        <taxon>Aulographales</taxon>
        <taxon>Rhizodiscinaceae</taxon>
        <taxon>Rhizodiscina</taxon>
    </lineage>
</organism>
<reference evidence="1" key="1">
    <citation type="journal article" date="2020" name="Stud. Mycol.">
        <title>101 Dothideomycetes genomes: a test case for predicting lifestyles and emergence of pathogens.</title>
        <authorList>
            <person name="Haridas S."/>
            <person name="Albert R."/>
            <person name="Binder M."/>
            <person name="Bloem J."/>
            <person name="Labutti K."/>
            <person name="Salamov A."/>
            <person name="Andreopoulos B."/>
            <person name="Baker S."/>
            <person name="Barry K."/>
            <person name="Bills G."/>
            <person name="Bluhm B."/>
            <person name="Cannon C."/>
            <person name="Castanera R."/>
            <person name="Culley D."/>
            <person name="Daum C."/>
            <person name="Ezra D."/>
            <person name="Gonzalez J."/>
            <person name="Henrissat B."/>
            <person name="Kuo A."/>
            <person name="Liang C."/>
            <person name="Lipzen A."/>
            <person name="Lutzoni F."/>
            <person name="Magnuson J."/>
            <person name="Mondo S."/>
            <person name="Nolan M."/>
            <person name="Ohm R."/>
            <person name="Pangilinan J."/>
            <person name="Park H.-J."/>
            <person name="Ramirez L."/>
            <person name="Alfaro M."/>
            <person name="Sun H."/>
            <person name="Tritt A."/>
            <person name="Yoshinaga Y."/>
            <person name="Zwiers L.-H."/>
            <person name="Turgeon B."/>
            <person name="Goodwin S."/>
            <person name="Spatafora J."/>
            <person name="Crous P."/>
            <person name="Grigoriev I."/>
        </authorList>
    </citation>
    <scope>NUCLEOTIDE SEQUENCE</scope>
    <source>
        <strain evidence="1">CBS 133067</strain>
    </source>
</reference>
<gene>
    <name evidence="1" type="ORF">NA57DRAFT_82147</name>
</gene>
<evidence type="ECO:0000313" key="1">
    <source>
        <dbReference type="EMBL" id="KAF2092592.1"/>
    </source>
</evidence>
<sequence length="155" mass="16384">MAAFLFPSSTYSARSYGGHTRRNIAAKTNKSAAAPLVSMAMLLATPIEELCAATDTLDAPEADVVVLAVELVATDVALVPVTSGGGLVLRWTDELGSVRELVGCVEKTEPEAMTPSHFAAAHESQVCVLITHVSLGSQVGQVGVVEGHWTQRRRR</sequence>
<protein>
    <submittedName>
        <fullName evidence="1">Uncharacterized protein</fullName>
    </submittedName>
</protein>
<proteinExistence type="predicted"/>
<dbReference type="Proteomes" id="UP000799772">
    <property type="component" value="Unassembled WGS sequence"/>
</dbReference>
<comment type="caution">
    <text evidence="1">The sequence shown here is derived from an EMBL/GenBank/DDBJ whole genome shotgun (WGS) entry which is preliminary data.</text>
</comment>
<name>A0A9P4M2S6_9PEZI</name>
<evidence type="ECO:0000313" key="2">
    <source>
        <dbReference type="Proteomes" id="UP000799772"/>
    </source>
</evidence>
<dbReference type="EMBL" id="ML978144">
    <property type="protein sequence ID" value="KAF2092592.1"/>
    <property type="molecule type" value="Genomic_DNA"/>
</dbReference>
<accession>A0A9P4M2S6</accession>
<dbReference type="AlphaFoldDB" id="A0A9P4M2S6"/>